<feature type="compositionally biased region" description="Basic residues" evidence="1">
    <location>
        <begin position="328"/>
        <end position="338"/>
    </location>
</feature>
<gene>
    <name evidence="2" type="ORF">Bca52824_018036</name>
</gene>
<keyword evidence="3" id="KW-1185">Reference proteome</keyword>
<protein>
    <submittedName>
        <fullName evidence="2">Uncharacterized protein</fullName>
    </submittedName>
</protein>
<dbReference type="AlphaFoldDB" id="A0A8X7VPB6"/>
<dbReference type="EMBL" id="JAAMPC010000004">
    <property type="protein sequence ID" value="KAG2314914.1"/>
    <property type="molecule type" value="Genomic_DNA"/>
</dbReference>
<proteinExistence type="predicted"/>
<sequence length="572" mass="64487">MYLTAKLSRFRGDGDGDGQEAVDATMVPRSFYPGNIFSEEGPLEKMRIRPSVVNGQDCANVERTRSTTKSVEEILRNLTAHGVTFIIPKADQRPWSPPKGYQCIYESYFQNDTRLWFPIPRIAGTSLSVRSFEELTSVSITEDGLVSTRMRPSYNVVTGYPSKTTDSQRFYFYVKSNRSAFKEPPRSSYRVLWNAEMVGHPNVATYSEDWKQRTRTIALQKQDCWGSFTRDRIQRSIDRIANQEWVSEASPHIKSPANKRLSLFSRVEQKEINRARGMKELTDLSRIMAARTSAKKGGSGGEMHPSGSKETATASAAAKQAPKEGTSKKKTVQKKKRKRDTEALEEPHEVGPSEQTRTSDGPKKREKKKRKKGDVESETPRVAAEDPEELSSEDVPLKKRRRKKDAVAPRPSSVCEEEFQVLVPDAISEGRTSGDDKNQTIASRIRSREWLLLEENPSEVAADNQQISENLINSLIPEGRRGHPSEGNPSHVPEGETREDRIRFEFSRELPLSFYPEDCGRLIRSVKGGPNLLPPVGDLIFEEEYGHAACSSVRIRGYAREGARDDHHDIQG</sequence>
<organism evidence="2 3">
    <name type="scientific">Brassica carinata</name>
    <name type="common">Ethiopian mustard</name>
    <name type="synonym">Abyssinian cabbage</name>
    <dbReference type="NCBI Taxonomy" id="52824"/>
    <lineage>
        <taxon>Eukaryota</taxon>
        <taxon>Viridiplantae</taxon>
        <taxon>Streptophyta</taxon>
        <taxon>Embryophyta</taxon>
        <taxon>Tracheophyta</taxon>
        <taxon>Spermatophyta</taxon>
        <taxon>Magnoliopsida</taxon>
        <taxon>eudicotyledons</taxon>
        <taxon>Gunneridae</taxon>
        <taxon>Pentapetalae</taxon>
        <taxon>rosids</taxon>
        <taxon>malvids</taxon>
        <taxon>Brassicales</taxon>
        <taxon>Brassicaceae</taxon>
        <taxon>Brassiceae</taxon>
        <taxon>Brassica</taxon>
    </lineage>
</organism>
<name>A0A8X7VPB6_BRACI</name>
<dbReference type="OrthoDB" id="1113395at2759"/>
<feature type="compositionally biased region" description="Low complexity" evidence="1">
    <location>
        <begin position="308"/>
        <end position="320"/>
    </location>
</feature>
<evidence type="ECO:0000313" key="2">
    <source>
        <dbReference type="EMBL" id="KAG2314914.1"/>
    </source>
</evidence>
<comment type="caution">
    <text evidence="2">The sequence shown here is derived from an EMBL/GenBank/DDBJ whole genome shotgun (WGS) entry which is preliminary data.</text>
</comment>
<evidence type="ECO:0000256" key="1">
    <source>
        <dbReference type="SAM" id="MobiDB-lite"/>
    </source>
</evidence>
<reference evidence="2 3" key="1">
    <citation type="submission" date="2020-02" db="EMBL/GenBank/DDBJ databases">
        <authorList>
            <person name="Ma Q."/>
            <person name="Huang Y."/>
            <person name="Song X."/>
            <person name="Pei D."/>
        </authorList>
    </citation>
    <scope>NUCLEOTIDE SEQUENCE [LARGE SCALE GENOMIC DNA]</scope>
    <source>
        <strain evidence="2">Sxm20200214</strain>
        <tissue evidence="2">Leaf</tissue>
    </source>
</reference>
<feature type="region of interest" description="Disordered" evidence="1">
    <location>
        <begin position="473"/>
        <end position="500"/>
    </location>
</feature>
<feature type="region of interest" description="Disordered" evidence="1">
    <location>
        <begin position="292"/>
        <end position="418"/>
    </location>
</feature>
<feature type="compositionally biased region" description="Basic and acidic residues" evidence="1">
    <location>
        <begin position="339"/>
        <end position="351"/>
    </location>
</feature>
<accession>A0A8X7VPB6</accession>
<evidence type="ECO:0000313" key="3">
    <source>
        <dbReference type="Proteomes" id="UP000886595"/>
    </source>
</evidence>
<dbReference type="Proteomes" id="UP000886595">
    <property type="component" value="Unassembled WGS sequence"/>
</dbReference>